<sequence>MQAKAEICEFTAKPLRFPGRFGVTGCGILALKELCVMSLPVPAIYEYIKEIIL</sequence>
<accession>A0AAW9FDJ9</accession>
<proteinExistence type="predicted"/>
<evidence type="ECO:0000313" key="1">
    <source>
        <dbReference type="EMBL" id="MDX8301211.1"/>
    </source>
</evidence>
<organism evidence="1">
    <name type="scientific">Agrobacterium rosae</name>
    <dbReference type="NCBI Taxonomy" id="1972867"/>
    <lineage>
        <taxon>Bacteria</taxon>
        <taxon>Pseudomonadati</taxon>
        <taxon>Pseudomonadota</taxon>
        <taxon>Alphaproteobacteria</taxon>
        <taxon>Hyphomicrobiales</taxon>
        <taxon>Rhizobiaceae</taxon>
        <taxon>Rhizobium/Agrobacterium group</taxon>
        <taxon>Agrobacterium</taxon>
    </lineage>
</organism>
<dbReference type="RefSeq" id="WP_320202362.1">
    <property type="nucleotide sequence ID" value="NZ_CP192781.1"/>
</dbReference>
<dbReference type="AlphaFoldDB" id="A0AAW9FDJ9"/>
<name>A0AAW9FDJ9_9HYPH</name>
<comment type="caution">
    <text evidence="1">The sequence shown here is derived from an EMBL/GenBank/DDBJ whole genome shotgun (WGS) entry which is preliminary data.</text>
</comment>
<reference evidence="1" key="1">
    <citation type="journal article" date="2023" name="Phytobiomes J">
        <title>Deciphering the key players within the bacterial microbiota associated with aerial crown gall tumors on rhododendron: Insights into the gallobiome.</title>
        <authorList>
            <person name="Kuzmanovic N."/>
            <person name="Nesme J."/>
            <person name="Wolf J."/>
            <person name="Neumann-Schaal M."/>
            <person name="Petersen J."/>
            <person name="Fernandez-Gnecco G."/>
            <person name="Sproeer C."/>
            <person name="Bunk B."/>
            <person name="Overmann J."/>
            <person name="Sorensen S.J."/>
            <person name="Idczak E."/>
            <person name="Smalla K."/>
        </authorList>
    </citation>
    <scope>NUCLEOTIDE SEQUENCE</scope>
    <source>
        <strain evidence="1">Rho-11.1</strain>
    </source>
</reference>
<gene>
    <name evidence="1" type="ORF">RMR22_03055</name>
</gene>
<dbReference type="EMBL" id="JAVRAF010000001">
    <property type="protein sequence ID" value="MDX8301211.1"/>
    <property type="molecule type" value="Genomic_DNA"/>
</dbReference>
<protein>
    <submittedName>
        <fullName evidence="1">Uncharacterized protein</fullName>
    </submittedName>
</protein>